<dbReference type="EMBL" id="CP117523">
    <property type="protein sequence ID" value="WWD82577.1"/>
    <property type="molecule type" value="Genomic_DNA"/>
</dbReference>
<gene>
    <name evidence="2" type="ORF">TEGL_09690</name>
</gene>
<dbReference type="InterPro" id="IPR056442">
    <property type="entry name" value="GINT1_N"/>
</dbReference>
<evidence type="ECO:0000313" key="2">
    <source>
        <dbReference type="EMBL" id="WWD82577.1"/>
    </source>
</evidence>
<keyword evidence="3" id="KW-1185">Reference proteome</keyword>
<dbReference type="SUPFAM" id="SSF75005">
    <property type="entry name" value="Arabinanase/levansucrase/invertase"/>
    <property type="match status" value="1"/>
</dbReference>
<evidence type="ECO:0000259" key="1">
    <source>
        <dbReference type="Pfam" id="PF24793"/>
    </source>
</evidence>
<sequence>MNLKRTPLCSESWNIAYRNKINGDILDNNDKFTVIKNNFRYWAADPFVFEHEGEIYIFAELYDYIKRRGILGYSKYKNNKFSRWKPIIEENFHLSYPNIFTYKDEIYIMPESSESNELYVYKCKEFPQVWEKSKIIDKGFKCVDTTIFNKGENLYAFTQGLGDKIVNYCIVLDENFNISKKIKLKQKDSKISRSGGKIFIKNRKFIRVCQDSKKSYGHGLIFYEFIIDEKNNYKDKIIKKITTDNIKLDKNMLLEGVHTYNSSENIEVIDLKTRRFNLLNLLFRCINKIETKVIKNGY</sequence>
<dbReference type="InterPro" id="IPR023296">
    <property type="entry name" value="Glyco_hydro_beta-prop_sf"/>
</dbReference>
<proteinExistence type="predicted"/>
<name>A0ABZ2ERQ6_9FIRM</name>
<evidence type="ECO:0000313" key="3">
    <source>
        <dbReference type="Proteomes" id="UP001348492"/>
    </source>
</evidence>
<dbReference type="Proteomes" id="UP001348492">
    <property type="component" value="Chromosome"/>
</dbReference>
<protein>
    <recommendedName>
        <fullName evidence="1">Glucosamine inositolphosphorylceramide transferase 1 N-terminal domain-containing protein</fullName>
    </recommendedName>
</protein>
<accession>A0ABZ2ERQ6</accession>
<dbReference type="RefSeq" id="WP_018590335.1">
    <property type="nucleotide sequence ID" value="NZ_CP117523.1"/>
</dbReference>
<feature type="domain" description="Glucosamine inositolphosphorylceramide transferase 1 N-terminal" evidence="1">
    <location>
        <begin position="42"/>
        <end position="241"/>
    </location>
</feature>
<reference evidence="2 3" key="1">
    <citation type="journal article" date="2023" name="PLoS ONE">
        <title>Genome-based metabolic and phylogenomic analysis of three Terrisporobacter species.</title>
        <authorList>
            <person name="Boer T."/>
            <person name="Bengelsdorf F.R."/>
            <person name="Bomeke M."/>
            <person name="Daniel R."/>
            <person name="Poehlein A."/>
        </authorList>
    </citation>
    <scope>NUCLEOTIDE SEQUENCE [LARGE SCALE GENOMIC DNA]</scope>
    <source>
        <strain evidence="2 3">DSM 1288</strain>
    </source>
</reference>
<dbReference type="Pfam" id="PF24793">
    <property type="entry name" value="GINT1_N"/>
    <property type="match status" value="1"/>
</dbReference>
<organism evidence="2 3">
    <name type="scientific">Terrisporobacter glycolicus ATCC 14880 = DSM 1288</name>
    <dbReference type="NCBI Taxonomy" id="1121315"/>
    <lineage>
        <taxon>Bacteria</taxon>
        <taxon>Bacillati</taxon>
        <taxon>Bacillota</taxon>
        <taxon>Clostridia</taxon>
        <taxon>Peptostreptococcales</taxon>
        <taxon>Peptostreptococcaceae</taxon>
        <taxon>Terrisporobacter</taxon>
    </lineage>
</organism>